<evidence type="ECO:0000313" key="3">
    <source>
        <dbReference type="Proteomes" id="UP000289886"/>
    </source>
</evidence>
<protein>
    <submittedName>
        <fullName evidence="2">Uncharacterized protein</fullName>
    </submittedName>
</protein>
<organism evidence="2 3">
    <name type="scientific">Acipenser ruthenus</name>
    <name type="common">Sterlet sturgeon</name>
    <dbReference type="NCBI Taxonomy" id="7906"/>
    <lineage>
        <taxon>Eukaryota</taxon>
        <taxon>Metazoa</taxon>
        <taxon>Chordata</taxon>
        <taxon>Craniata</taxon>
        <taxon>Vertebrata</taxon>
        <taxon>Euteleostomi</taxon>
        <taxon>Actinopterygii</taxon>
        <taxon>Chondrostei</taxon>
        <taxon>Acipenseriformes</taxon>
        <taxon>Acipenseridae</taxon>
        <taxon>Acipenser</taxon>
    </lineage>
</organism>
<keyword evidence="3" id="KW-1185">Reference proteome</keyword>
<gene>
    <name evidence="2" type="ORF">EOD39_13981</name>
</gene>
<sequence>MLGKVEGQSDRVGTWEPGSGDASGDCDDEDGCQGSGEGDLKEDNIIAKNALSTEGNSNVPKTLTLKKTAMYLRLALKETAMYPRLALKETAMYPRLALKKTAMYPRLALKETAMYPRLALKETAMYPRLALKETAMYLRL</sequence>
<feature type="region of interest" description="Disordered" evidence="1">
    <location>
        <begin position="1"/>
        <end position="43"/>
    </location>
</feature>
<dbReference type="AlphaFoldDB" id="A0A662YMZ1"/>
<dbReference type="Proteomes" id="UP000289886">
    <property type="component" value="Unassembled WGS sequence"/>
</dbReference>
<name>A0A662YMZ1_ACIRT</name>
<accession>A0A662YMZ1</accession>
<evidence type="ECO:0000256" key="1">
    <source>
        <dbReference type="SAM" id="MobiDB-lite"/>
    </source>
</evidence>
<proteinExistence type="predicted"/>
<dbReference type="EMBL" id="SCEB01000934">
    <property type="protein sequence ID" value="RXM97792.1"/>
    <property type="molecule type" value="Genomic_DNA"/>
</dbReference>
<evidence type="ECO:0000313" key="2">
    <source>
        <dbReference type="EMBL" id="RXM97792.1"/>
    </source>
</evidence>
<comment type="caution">
    <text evidence="2">The sequence shown here is derived from an EMBL/GenBank/DDBJ whole genome shotgun (WGS) entry which is preliminary data.</text>
</comment>
<reference evidence="2 3" key="1">
    <citation type="submission" date="2019-01" db="EMBL/GenBank/DDBJ databases">
        <title>Draft Genome and Complete Hox-Cluster Characterization of the Sterlet Sturgeon (Acipenser ruthenus).</title>
        <authorList>
            <person name="Wei Q."/>
        </authorList>
    </citation>
    <scope>NUCLEOTIDE SEQUENCE [LARGE SCALE GENOMIC DNA]</scope>
    <source>
        <strain evidence="2">WHYD16114868_AA</strain>
        <tissue evidence="2">Blood</tissue>
    </source>
</reference>